<sequence>MDPSSSHHHHHNQAHPNPLHSHLHTLCSNHSISTNSNSSNLANVPLIGGATGLPSSLPLQLSQSCSNQQYPLLALQRNFSHLLPLNFPDPLQFDSSHYQAPQETRYRNQRGISTNHYNHHHHLHHRHHNHEHNHAPHHQRGHHNWRKSKLQVNSKPVDVTPNGEPLSLLDLSAKIVAEHIPFQSIEQKYQHIPEPVQRRIIFWSFPRHEDDIKMYSSLSSDTFNSNAPTSSSTNTTSNATTQSPSSNSTIWVDQSSTQGNTASNQAHSAKQNAKQLTFHKGLRLYDEGCVQDALQVGFNLSGSVKMRSPQPVPMSNNSRNRIALNNAISQIQNNEAPTQNQVASVSNDGTAPKGEVQTAKSHRVSVTFDRCKITSVSCSCELQDIFWCEHAVALIIHRIRNPETIDLRVPISETLSNLDRQQLQKLVQYIIAEHHTEVLPTAQRLLDEMRQSFSEINQIQGAPDPTAGACTEDEHIWHLDESQVNEKVQNYLNSVVTNSKEAGKQIQALFEKIREMFRAKDSNGTRLLRLITEQFLLVGTKSEKHRPYWDQLTFLWVVVTLNPDLSRLERRSLLQLLNGWSRQSKCPKEDLERRISIKRKTAEMSDDEDSDDNTPNPYSVDYPMLFSRSNNYPAHMATHRRNFQSQGFPVLRPYNQLAVSSSGCPCQVSHPILKRARTDSQQNSSHTGSSRNYRPSSSSSNHVGQPRVGGSLQNSNENRPSAVQEPRSVFHRAIDFMDISWDDPHLQLILNKDGPLDFDTSKSHLVDFGYPLWHEPISQAAARIETLRSYGYREQALRLTVASIRRLKLQQEQWCIASAPDTESNLPPIALEMDAEGWIGHPFDPINVMVDLLLSASTTEPNNNPEVVPGSNGLCSLNASHCSCPYSQAFVDFTQRLLPDLASLSYQHRSDAFPLMPLGVPSVPARRASSGPNQGSTESKKYYHVPVPGCCQKDSYLTLGFELALIALSQQRPIPTAITAHDRAVRQEADLISRLETIDISDPLLIEILKRQTTLLLEGGPFQNSCCGIPADSTPLHTFAKYLFESLVPYYSPLAFKVGVHALKMPLPFDENGENIGAVRTSPRYTFNQTHLQTEQLTLAQTMLSRAKEEKQFDSFLRKVYRASVKNIRNPNNLHKLSKHALKEAKSISGCQLQQPIFRAVLQTAFDLGLQVLKMTLNPQSTNSKARRDAILFIVECSTDMGLESVIQVMKDARDNFSAIEALSLVVSRDSDPTNNLRTQAITKLKLKDSPQDEARLNRRSRDLALDCAARDPTNCALEAIKFCEVDDDSLKKALKIVIENGSNGAMDSTQLIKVADHIHERGMTDRAFDIAIVAVDGLTSSSNLDNPTAKKDIYSACEYASKVNGFSILIPKLLNIESAYVLSDIYHRFSPQPLIAPAYRNYANDVMASYRDSLNYSKEYNDIISGFNRLNPEIYRQKLEDARWWDALLKRTMKSFVDTTRSKLQNISPRHYGEFIDFLAKAQAIFDKAADGPKQFKDLIAEIVKSYRTKRKLMERLKIRFDTLNIGGKI</sequence>
<gene>
    <name evidence="7" type="primary">ZSWIM6</name>
    <name evidence="7" type="ORF">g.14556</name>
</gene>
<keyword evidence="3" id="KW-0862">Zinc</keyword>
<dbReference type="GO" id="GO:0008270">
    <property type="term" value="F:zinc ion binding"/>
    <property type="evidence" value="ECO:0007669"/>
    <property type="project" value="UniProtKB-KW"/>
</dbReference>
<reference evidence="7" key="1">
    <citation type="submission" date="2018-10" db="EMBL/GenBank/DDBJ databases">
        <title>Transcriptome assembly of Aceria tosichella (Wheat curl mite) Type 2.</title>
        <authorList>
            <person name="Scully E.D."/>
            <person name="Geib S.M."/>
            <person name="Palmer N.A."/>
            <person name="Gupta A.K."/>
            <person name="Sarath G."/>
            <person name="Tatineni S."/>
        </authorList>
    </citation>
    <scope>NUCLEOTIDE SEQUENCE</scope>
    <source>
        <strain evidence="7">LincolnNE</strain>
    </source>
</reference>
<evidence type="ECO:0000256" key="3">
    <source>
        <dbReference type="ARBA" id="ARBA00022833"/>
    </source>
</evidence>
<evidence type="ECO:0000256" key="1">
    <source>
        <dbReference type="ARBA" id="ARBA00022723"/>
    </source>
</evidence>
<protein>
    <submittedName>
        <fullName evidence="7">Zinc finger SWIM domain-containing protein 6</fullName>
    </submittedName>
</protein>
<feature type="region of interest" description="Disordered" evidence="5">
    <location>
        <begin position="121"/>
        <end position="149"/>
    </location>
</feature>
<organism evidence="7">
    <name type="scientific">Aceria tosichella</name>
    <name type="common">wheat curl mite</name>
    <dbReference type="NCBI Taxonomy" id="561515"/>
    <lineage>
        <taxon>Eukaryota</taxon>
        <taxon>Metazoa</taxon>
        <taxon>Ecdysozoa</taxon>
        <taxon>Arthropoda</taxon>
        <taxon>Chelicerata</taxon>
        <taxon>Arachnida</taxon>
        <taxon>Acari</taxon>
        <taxon>Acariformes</taxon>
        <taxon>Trombidiformes</taxon>
        <taxon>Prostigmata</taxon>
        <taxon>Eupodina</taxon>
        <taxon>Eriophyoidea</taxon>
        <taxon>Eriophyidae</taxon>
        <taxon>Eriophyinae</taxon>
        <taxon>Aceriini</taxon>
        <taxon>Aceria</taxon>
    </lineage>
</organism>
<feature type="compositionally biased region" description="Basic residues" evidence="5">
    <location>
        <begin position="1"/>
        <end position="13"/>
    </location>
</feature>
<dbReference type="InterPro" id="IPR007527">
    <property type="entry name" value="Znf_SWIM"/>
</dbReference>
<dbReference type="PANTHER" id="PTHR22619:SF0">
    <property type="entry name" value="ZINC FINGER SWIM DOMAIN-CONTAINING PROTEIN 6-LIKE PROTEIN"/>
    <property type="match status" value="1"/>
</dbReference>
<feature type="region of interest" description="Disordered" evidence="5">
    <location>
        <begin position="1"/>
        <end position="24"/>
    </location>
</feature>
<evidence type="ECO:0000259" key="6">
    <source>
        <dbReference type="PROSITE" id="PS50966"/>
    </source>
</evidence>
<dbReference type="EMBL" id="GGYP01001129">
    <property type="protein sequence ID" value="MDE45900.1"/>
    <property type="molecule type" value="Transcribed_RNA"/>
</dbReference>
<dbReference type="Pfam" id="PF21055">
    <property type="entry name" value="ZSWIM4-8_C"/>
    <property type="match status" value="1"/>
</dbReference>
<feature type="compositionally biased region" description="Low complexity" evidence="5">
    <location>
        <begin position="689"/>
        <end position="701"/>
    </location>
</feature>
<feature type="domain" description="SWIM-type" evidence="6">
    <location>
        <begin position="362"/>
        <end position="399"/>
    </location>
</feature>
<dbReference type="PANTHER" id="PTHR22619">
    <property type="entry name" value="ZINC FINGER SWIM DOMAIN CONTAINING PROTEIN 4, 5, 6"/>
    <property type="match status" value="1"/>
</dbReference>
<keyword evidence="2 4" id="KW-0863">Zinc-finger</keyword>
<feature type="region of interest" description="Disordered" evidence="5">
    <location>
        <begin position="220"/>
        <end position="268"/>
    </location>
</feature>
<feature type="compositionally biased region" description="Low complexity" evidence="5">
    <location>
        <begin position="224"/>
        <end position="249"/>
    </location>
</feature>
<feature type="compositionally biased region" description="Polar residues" evidence="5">
    <location>
        <begin position="250"/>
        <end position="268"/>
    </location>
</feature>
<evidence type="ECO:0000313" key="7">
    <source>
        <dbReference type="EMBL" id="MDE45900.1"/>
    </source>
</evidence>
<feature type="region of interest" description="Disordered" evidence="5">
    <location>
        <begin position="674"/>
        <end position="725"/>
    </location>
</feature>
<dbReference type="GO" id="GO:0031462">
    <property type="term" value="C:Cul2-RING ubiquitin ligase complex"/>
    <property type="evidence" value="ECO:0007669"/>
    <property type="project" value="TreeGrafter"/>
</dbReference>
<evidence type="ECO:0000256" key="2">
    <source>
        <dbReference type="ARBA" id="ARBA00022771"/>
    </source>
</evidence>
<name>A0A6G1S7I8_9ACAR</name>
<keyword evidence="1" id="KW-0479">Metal-binding</keyword>
<dbReference type="PROSITE" id="PS50966">
    <property type="entry name" value="ZF_SWIM"/>
    <property type="match status" value="1"/>
</dbReference>
<feature type="region of interest" description="Disordered" evidence="5">
    <location>
        <begin position="600"/>
        <end position="624"/>
    </location>
</feature>
<feature type="compositionally biased region" description="Polar residues" evidence="5">
    <location>
        <begin position="679"/>
        <end position="688"/>
    </location>
</feature>
<accession>A0A6G1S7I8</accession>
<feature type="compositionally biased region" description="Polar residues" evidence="5">
    <location>
        <begin position="711"/>
        <end position="721"/>
    </location>
</feature>
<evidence type="ECO:0000256" key="4">
    <source>
        <dbReference type="PROSITE-ProRule" id="PRU00325"/>
    </source>
</evidence>
<dbReference type="InterPro" id="IPR048370">
    <property type="entry name" value="ZSWIM4-8_C"/>
</dbReference>
<proteinExistence type="predicted"/>
<evidence type="ECO:0000256" key="5">
    <source>
        <dbReference type="SAM" id="MobiDB-lite"/>
    </source>
</evidence>